<feature type="region of interest" description="Disordered" evidence="1">
    <location>
        <begin position="750"/>
        <end position="777"/>
    </location>
</feature>
<accession>A0AAU9TMT2</accession>
<feature type="region of interest" description="Disordered" evidence="1">
    <location>
        <begin position="875"/>
        <end position="895"/>
    </location>
</feature>
<feature type="region of interest" description="Disordered" evidence="1">
    <location>
        <begin position="225"/>
        <end position="245"/>
    </location>
</feature>
<feature type="compositionally biased region" description="Polar residues" evidence="1">
    <location>
        <begin position="305"/>
        <end position="332"/>
    </location>
</feature>
<organism evidence="2 3">
    <name type="scientific">Euphydryas editha</name>
    <name type="common">Edith's checkerspot</name>
    <dbReference type="NCBI Taxonomy" id="104508"/>
    <lineage>
        <taxon>Eukaryota</taxon>
        <taxon>Metazoa</taxon>
        <taxon>Ecdysozoa</taxon>
        <taxon>Arthropoda</taxon>
        <taxon>Hexapoda</taxon>
        <taxon>Insecta</taxon>
        <taxon>Pterygota</taxon>
        <taxon>Neoptera</taxon>
        <taxon>Endopterygota</taxon>
        <taxon>Lepidoptera</taxon>
        <taxon>Glossata</taxon>
        <taxon>Ditrysia</taxon>
        <taxon>Papilionoidea</taxon>
        <taxon>Nymphalidae</taxon>
        <taxon>Nymphalinae</taxon>
        <taxon>Euphydryas</taxon>
    </lineage>
</organism>
<dbReference type="AlphaFoldDB" id="A0AAU9TMT2"/>
<feature type="compositionally biased region" description="Basic and acidic residues" evidence="1">
    <location>
        <begin position="750"/>
        <end position="765"/>
    </location>
</feature>
<evidence type="ECO:0000313" key="2">
    <source>
        <dbReference type="EMBL" id="CAH2086842.1"/>
    </source>
</evidence>
<proteinExistence type="predicted"/>
<feature type="compositionally biased region" description="Basic and acidic residues" evidence="1">
    <location>
        <begin position="881"/>
        <end position="890"/>
    </location>
</feature>
<evidence type="ECO:0000256" key="1">
    <source>
        <dbReference type="SAM" id="MobiDB-lite"/>
    </source>
</evidence>
<sequence length="954" mass="107626">MLLNNLMEGESMTTKNLITSLKKFNTDEKEHGTIKALLKNFIIPDSENMAIKQKQNFSEKCIYTIPMNTVSPTNERMKSINEAKQAFLSATVNPSSLYPNAKKEPILHYAELATTTESDDTRSTGGGKGLKSPEKRNKQTKPVDVSSNFKKRIDQQQRKVSFKIKNASTSYRRPPLVTKTTMTITSNKVSELTKKFNDLMIDSNKTPIKSSKLVKTIENLQTVSRCSASNSSTPSSTLSSSSNIKIVLRHRRSSKRRGYRKRCSSANSIDKLFVTEGSSGKIRVIRSKSDGTKIPKSPRKRLKYQDSSEQQTGSDSIDGSPSKLNSCESPKNNLGIPIETNVVKNVIKKFECEISAQASSNTIRKSSNQITNTSSVKEKPKVPEKKSSLVLTKNIVFKDGVPKIKTIKPPAPTPPMKPEQIKDLLDNTKKKEPIYDKRKFKTSYIHSEKLPLHVVEIIQEDANETCNINASEETTTAEFKNSTEKATDEEHMYQEIDSQITPNDSFLWRRKSTHYVDHDKSVSDSTYGFVSVMMDETSVNVNDTGSTHKEYAPVVELKESQNITDKMETKAETNSDFESNLVEACNKDVLVSYVSNKNQSPIEDDYEPLEPQESDNVLVISIKSDRSSKINCPLPEIPKSDKKEPINEDENIYQCLLEMRSHPEGDEISLHNYELCGNQLEERTRGDGDSDDGYEYCKYSVKPFCLTSSSGIQIAEHYNPHIPKPNDKNYTITKSVSGTSTVSYEKIGSDRIYEKIPPRPPKSKESSPNYSSRHSFVSSDYTSYNDNENIYDTIKHADGTSLSHCYESIPNSPSMVKLRNNLKKQLASAVQKRLSFDNVSNISQSTLSSEQKTNSIYGQRSVLNYNGQEIAFQVPSSETSVSDRSDRSDDWVDVSDEEKTEEKKIIIVRERSRGRKSPVSWSQKVRHQWVNSPKQNDNQGKFFIIFSYSMLSLK</sequence>
<evidence type="ECO:0000313" key="3">
    <source>
        <dbReference type="Proteomes" id="UP001153954"/>
    </source>
</evidence>
<name>A0AAU9TMT2_EUPED</name>
<feature type="compositionally biased region" description="Basic and acidic residues" evidence="1">
    <location>
        <begin position="376"/>
        <end position="385"/>
    </location>
</feature>
<feature type="region of interest" description="Disordered" evidence="1">
    <location>
        <begin position="113"/>
        <end position="150"/>
    </location>
</feature>
<feature type="region of interest" description="Disordered" evidence="1">
    <location>
        <begin position="284"/>
        <end position="335"/>
    </location>
</feature>
<dbReference type="EMBL" id="CAKOGL010000005">
    <property type="protein sequence ID" value="CAH2086842.1"/>
    <property type="molecule type" value="Genomic_DNA"/>
</dbReference>
<feature type="compositionally biased region" description="Low complexity" evidence="1">
    <location>
        <begin position="225"/>
        <end position="242"/>
    </location>
</feature>
<comment type="caution">
    <text evidence="2">The sequence shown here is derived from an EMBL/GenBank/DDBJ whole genome shotgun (WGS) entry which is preliminary data.</text>
</comment>
<protein>
    <submittedName>
        <fullName evidence="2">Uncharacterized protein</fullName>
    </submittedName>
</protein>
<gene>
    <name evidence="2" type="ORF">EEDITHA_LOCUS3167</name>
</gene>
<keyword evidence="3" id="KW-1185">Reference proteome</keyword>
<reference evidence="2" key="1">
    <citation type="submission" date="2022-03" db="EMBL/GenBank/DDBJ databases">
        <authorList>
            <person name="Tunstrom K."/>
        </authorList>
    </citation>
    <scope>NUCLEOTIDE SEQUENCE</scope>
</reference>
<feature type="compositionally biased region" description="Polar residues" evidence="1">
    <location>
        <begin position="361"/>
        <end position="373"/>
    </location>
</feature>
<dbReference type="Proteomes" id="UP001153954">
    <property type="component" value="Unassembled WGS sequence"/>
</dbReference>
<feature type="region of interest" description="Disordered" evidence="1">
    <location>
        <begin position="361"/>
        <end position="385"/>
    </location>
</feature>